<dbReference type="NCBIfam" id="TIGR00252">
    <property type="entry name" value="YraN family protein"/>
    <property type="match status" value="1"/>
</dbReference>
<dbReference type="CDD" id="cd20736">
    <property type="entry name" value="PoNe_Nuclease"/>
    <property type="match status" value="1"/>
</dbReference>
<dbReference type="GO" id="GO:0003676">
    <property type="term" value="F:nucleic acid binding"/>
    <property type="evidence" value="ECO:0007669"/>
    <property type="project" value="InterPro"/>
</dbReference>
<keyword evidence="4" id="KW-1185">Reference proteome</keyword>
<dbReference type="InterPro" id="IPR011335">
    <property type="entry name" value="Restrct_endonuc-II-like"/>
</dbReference>
<dbReference type="PANTHER" id="PTHR34039:SF1">
    <property type="entry name" value="UPF0102 PROTEIN YRAN"/>
    <property type="match status" value="1"/>
</dbReference>
<dbReference type="OrthoDB" id="9794876at2"/>
<evidence type="ECO:0000313" key="3">
    <source>
        <dbReference type="EMBL" id="RIX34938.1"/>
    </source>
</evidence>
<dbReference type="Proteomes" id="UP000285278">
    <property type="component" value="Unassembled WGS sequence"/>
</dbReference>
<dbReference type="SUPFAM" id="SSF52980">
    <property type="entry name" value="Restriction endonuclease-like"/>
    <property type="match status" value="1"/>
</dbReference>
<dbReference type="InterPro" id="IPR011856">
    <property type="entry name" value="tRNA_endonuc-like_dom_sf"/>
</dbReference>
<dbReference type="PANTHER" id="PTHR34039">
    <property type="entry name" value="UPF0102 PROTEIN YRAN"/>
    <property type="match status" value="1"/>
</dbReference>
<dbReference type="EMBL" id="QXJK01000005">
    <property type="protein sequence ID" value="RIX34938.1"/>
    <property type="molecule type" value="Genomic_DNA"/>
</dbReference>
<dbReference type="AlphaFoldDB" id="A0A418Q7C3"/>
<protein>
    <recommendedName>
        <fullName evidence="2">UPF0102 protein D3M95_06450</fullName>
    </recommendedName>
</protein>
<dbReference type="NCBIfam" id="NF009150">
    <property type="entry name" value="PRK12497.1-3"/>
    <property type="match status" value="1"/>
</dbReference>
<sequence length="125" mass="13897">MDKPAVKQGSARRRGMSGEKIAARYLGGMGYEILDRNFYTQFGEIDLVVRDPNGAVVFVEVKYRRSTVDGGGVAAVTSRKLARIRLVSGLWLARYRDLYGPAEDIRIDVIDVGPEGVRDHLLGVW</sequence>
<evidence type="ECO:0000256" key="2">
    <source>
        <dbReference type="HAMAP-Rule" id="MF_00048"/>
    </source>
</evidence>
<dbReference type="STRING" id="1451189.CFAL_06560"/>
<comment type="caution">
    <text evidence="3">The sequence shown here is derived from an EMBL/GenBank/DDBJ whole genome shotgun (WGS) entry which is preliminary data.</text>
</comment>
<comment type="similarity">
    <text evidence="1 2">Belongs to the UPF0102 family.</text>
</comment>
<gene>
    <name evidence="3" type="ORF">D3M95_06450</name>
</gene>
<proteinExistence type="inferred from homology"/>
<dbReference type="Pfam" id="PF02021">
    <property type="entry name" value="UPF0102"/>
    <property type="match status" value="1"/>
</dbReference>
<name>A0A418Q7C3_9CORY</name>
<reference evidence="3 4" key="1">
    <citation type="submission" date="2018-09" db="EMBL/GenBank/DDBJ databases">
        <title>Optimization and identification of Corynebacterium falsenii FN1-14 from fish paste.</title>
        <authorList>
            <person name="Daroonpunt R."/>
            <person name="Tanasupawat S."/>
        </authorList>
    </citation>
    <scope>NUCLEOTIDE SEQUENCE [LARGE SCALE GENOMIC DNA]</scope>
    <source>
        <strain evidence="3 4">FN1-14</strain>
    </source>
</reference>
<dbReference type="Gene3D" id="3.40.1350.10">
    <property type="match status" value="1"/>
</dbReference>
<evidence type="ECO:0000313" key="4">
    <source>
        <dbReference type="Proteomes" id="UP000285278"/>
    </source>
</evidence>
<accession>A0A418Q7C3</accession>
<evidence type="ECO:0000256" key="1">
    <source>
        <dbReference type="ARBA" id="ARBA00006738"/>
    </source>
</evidence>
<dbReference type="InterPro" id="IPR003509">
    <property type="entry name" value="UPF0102_YraN-like"/>
</dbReference>
<dbReference type="RefSeq" id="WP_119664772.1">
    <property type="nucleotide sequence ID" value="NZ_CBCRUA010000004.1"/>
</dbReference>
<dbReference type="HAMAP" id="MF_00048">
    <property type="entry name" value="UPF0102"/>
    <property type="match status" value="1"/>
</dbReference>
<organism evidence="3 4">
    <name type="scientific">Corynebacterium falsenii</name>
    <dbReference type="NCBI Taxonomy" id="108486"/>
    <lineage>
        <taxon>Bacteria</taxon>
        <taxon>Bacillati</taxon>
        <taxon>Actinomycetota</taxon>
        <taxon>Actinomycetes</taxon>
        <taxon>Mycobacteriales</taxon>
        <taxon>Corynebacteriaceae</taxon>
        <taxon>Corynebacterium</taxon>
    </lineage>
</organism>